<dbReference type="InterPro" id="IPR003593">
    <property type="entry name" value="AAA+_ATPase"/>
</dbReference>
<gene>
    <name evidence="5" type="ORF">GCM10007416_24780</name>
</gene>
<evidence type="ECO:0000256" key="1">
    <source>
        <dbReference type="ARBA" id="ARBA00022448"/>
    </source>
</evidence>
<feature type="domain" description="ABC transporter" evidence="4">
    <location>
        <begin position="1"/>
        <end position="216"/>
    </location>
</feature>
<accession>A0ABQ1GUI4</accession>
<dbReference type="InterPro" id="IPR051782">
    <property type="entry name" value="ABC_Transporter_VariousFunc"/>
</dbReference>
<dbReference type="Gene3D" id="3.40.50.300">
    <property type="entry name" value="P-loop containing nucleotide triphosphate hydrolases"/>
    <property type="match status" value="1"/>
</dbReference>
<keyword evidence="1" id="KW-0813">Transport</keyword>
<evidence type="ECO:0000313" key="5">
    <source>
        <dbReference type="EMBL" id="GGA50652.1"/>
    </source>
</evidence>
<keyword evidence="2" id="KW-0547">Nucleotide-binding</keyword>
<dbReference type="PANTHER" id="PTHR42939:SF1">
    <property type="entry name" value="ABC TRANSPORTER ATP-BINDING PROTEIN ALBC-RELATED"/>
    <property type="match status" value="1"/>
</dbReference>
<dbReference type="PROSITE" id="PS50893">
    <property type="entry name" value="ABC_TRANSPORTER_2"/>
    <property type="match status" value="1"/>
</dbReference>
<name>A0ABQ1GUI4_9BACL</name>
<dbReference type="InterPro" id="IPR003439">
    <property type="entry name" value="ABC_transporter-like_ATP-bd"/>
</dbReference>
<keyword evidence="6" id="KW-1185">Reference proteome</keyword>
<evidence type="ECO:0000313" key="6">
    <source>
        <dbReference type="Proteomes" id="UP000617979"/>
    </source>
</evidence>
<dbReference type="EMBL" id="BMEX01000009">
    <property type="protein sequence ID" value="GGA50652.1"/>
    <property type="molecule type" value="Genomic_DNA"/>
</dbReference>
<reference evidence="6" key="1">
    <citation type="journal article" date="2019" name="Int. J. Syst. Evol. Microbiol.">
        <title>The Global Catalogue of Microorganisms (GCM) 10K type strain sequencing project: providing services to taxonomists for standard genome sequencing and annotation.</title>
        <authorList>
            <consortium name="The Broad Institute Genomics Platform"/>
            <consortium name="The Broad Institute Genome Sequencing Center for Infectious Disease"/>
            <person name="Wu L."/>
            <person name="Ma J."/>
        </authorList>
    </citation>
    <scope>NUCLEOTIDE SEQUENCE [LARGE SCALE GENOMIC DNA]</scope>
    <source>
        <strain evidence="6">CGMCC 1.12404</strain>
    </source>
</reference>
<dbReference type="CDD" id="cd03230">
    <property type="entry name" value="ABC_DR_subfamily_A"/>
    <property type="match status" value="1"/>
</dbReference>
<sequence>MEGLQLTVERGEIFGFLGPNGAGKTTTIKMVTGILEPDMGEIEVDGVSIIDHPVEAKRKIGYVPDGADPYPRLTGLEYLNFMADIYQVETDIRKQRIPEWVERFGMESVIGNLIDSYSRGMKQKISLIASMIHQPPVWILDEPMVGLDPRSSAILKEEMRRHSDRGDTVFFSTHVLEVAERLCDRLAILKEGRLVATGKLEQLRKGTGGDVADEQTLERLFLELTEG</sequence>
<proteinExistence type="predicted"/>
<dbReference type="SMART" id="SM00382">
    <property type="entry name" value="AAA"/>
    <property type="match status" value="1"/>
</dbReference>
<keyword evidence="3 5" id="KW-0067">ATP-binding</keyword>
<dbReference type="SUPFAM" id="SSF52540">
    <property type="entry name" value="P-loop containing nucleoside triphosphate hydrolases"/>
    <property type="match status" value="1"/>
</dbReference>
<organism evidence="5 6">
    <name type="scientific">Kroppenstedtia guangzhouensis</name>
    <dbReference type="NCBI Taxonomy" id="1274356"/>
    <lineage>
        <taxon>Bacteria</taxon>
        <taxon>Bacillati</taxon>
        <taxon>Bacillota</taxon>
        <taxon>Bacilli</taxon>
        <taxon>Bacillales</taxon>
        <taxon>Thermoactinomycetaceae</taxon>
        <taxon>Kroppenstedtia</taxon>
    </lineage>
</organism>
<comment type="caution">
    <text evidence="5">The sequence shown here is derived from an EMBL/GenBank/DDBJ whole genome shotgun (WGS) entry which is preliminary data.</text>
</comment>
<evidence type="ECO:0000256" key="3">
    <source>
        <dbReference type="ARBA" id="ARBA00022840"/>
    </source>
</evidence>
<dbReference type="Proteomes" id="UP000617979">
    <property type="component" value="Unassembled WGS sequence"/>
</dbReference>
<evidence type="ECO:0000259" key="4">
    <source>
        <dbReference type="PROSITE" id="PS50893"/>
    </source>
</evidence>
<dbReference type="PANTHER" id="PTHR42939">
    <property type="entry name" value="ABC TRANSPORTER ATP-BINDING PROTEIN ALBC-RELATED"/>
    <property type="match status" value="1"/>
</dbReference>
<dbReference type="InterPro" id="IPR027417">
    <property type="entry name" value="P-loop_NTPase"/>
</dbReference>
<evidence type="ECO:0000256" key="2">
    <source>
        <dbReference type="ARBA" id="ARBA00022741"/>
    </source>
</evidence>
<dbReference type="GO" id="GO:0005524">
    <property type="term" value="F:ATP binding"/>
    <property type="evidence" value="ECO:0007669"/>
    <property type="project" value="UniProtKB-KW"/>
</dbReference>
<dbReference type="Pfam" id="PF00005">
    <property type="entry name" value="ABC_tran"/>
    <property type="match status" value="1"/>
</dbReference>
<protein>
    <submittedName>
        <fullName evidence="5">ABC transporter ATP-binding protein</fullName>
    </submittedName>
</protein>